<dbReference type="AlphaFoldDB" id="X1RY09"/>
<accession>X1RY09</accession>
<reference evidence="1" key="1">
    <citation type="journal article" date="2014" name="Front. Microbiol.">
        <title>High frequency of phylogenetically diverse reductive dehalogenase-homologous genes in deep subseafloor sedimentary metagenomes.</title>
        <authorList>
            <person name="Kawai M."/>
            <person name="Futagami T."/>
            <person name="Toyoda A."/>
            <person name="Takaki Y."/>
            <person name="Nishi S."/>
            <person name="Hori S."/>
            <person name="Arai W."/>
            <person name="Tsubouchi T."/>
            <person name="Morono Y."/>
            <person name="Uchiyama I."/>
            <person name="Ito T."/>
            <person name="Fujiyama A."/>
            <person name="Inagaki F."/>
            <person name="Takami H."/>
        </authorList>
    </citation>
    <scope>NUCLEOTIDE SEQUENCE</scope>
    <source>
        <strain evidence="1">Expedition CK06-06</strain>
    </source>
</reference>
<organism evidence="1">
    <name type="scientific">marine sediment metagenome</name>
    <dbReference type="NCBI Taxonomy" id="412755"/>
    <lineage>
        <taxon>unclassified sequences</taxon>
        <taxon>metagenomes</taxon>
        <taxon>ecological metagenomes</taxon>
    </lineage>
</organism>
<sequence length="79" mass="8751">KHLSGRRNQMLQLDIIGLEQLDDCTEVIGYITKPNDIKGGLEHLGQQEQAEVEAKRQALVKEYQSLHLGRAELSQPGGG</sequence>
<gene>
    <name evidence="1" type="ORF">S12H4_00961</name>
</gene>
<comment type="caution">
    <text evidence="1">The sequence shown here is derived from an EMBL/GenBank/DDBJ whole genome shotgun (WGS) entry which is preliminary data.</text>
</comment>
<evidence type="ECO:0000313" key="1">
    <source>
        <dbReference type="EMBL" id="GAI60409.1"/>
    </source>
</evidence>
<name>X1RY09_9ZZZZ</name>
<proteinExistence type="predicted"/>
<dbReference type="EMBL" id="BARW01000161">
    <property type="protein sequence ID" value="GAI60409.1"/>
    <property type="molecule type" value="Genomic_DNA"/>
</dbReference>
<feature type="non-terminal residue" evidence="1">
    <location>
        <position position="1"/>
    </location>
</feature>
<protein>
    <submittedName>
        <fullName evidence="1">Uncharacterized protein</fullName>
    </submittedName>
</protein>